<reference evidence="2" key="1">
    <citation type="submission" date="2013-11" db="EMBL/GenBank/DDBJ databases">
        <title>The Genome Sequence of Phytophthora parasitica IAC_01/95.</title>
        <authorList>
            <consortium name="The Broad Institute Genomics Platform"/>
            <person name="Russ C."/>
            <person name="Tyler B."/>
            <person name="Panabieres F."/>
            <person name="Shan W."/>
            <person name="Tripathy S."/>
            <person name="Grunwald N."/>
            <person name="Machado M."/>
            <person name="Johnson C.S."/>
            <person name="Arredondo F."/>
            <person name="Hong C."/>
            <person name="Coffey M."/>
            <person name="Young S.K."/>
            <person name="Zeng Q."/>
            <person name="Gargeya S."/>
            <person name="Fitzgerald M."/>
            <person name="Abouelleil A."/>
            <person name="Alvarado L."/>
            <person name="Chapman S.B."/>
            <person name="Gainer-Dewar J."/>
            <person name="Goldberg J."/>
            <person name="Griggs A."/>
            <person name="Gujja S."/>
            <person name="Hansen M."/>
            <person name="Howarth C."/>
            <person name="Imamovic A."/>
            <person name="Ireland A."/>
            <person name="Larimer J."/>
            <person name="McCowan C."/>
            <person name="Murphy C."/>
            <person name="Pearson M."/>
            <person name="Poon T.W."/>
            <person name="Priest M."/>
            <person name="Roberts A."/>
            <person name="Saif S."/>
            <person name="Shea T."/>
            <person name="Sykes S."/>
            <person name="Wortman J."/>
            <person name="Nusbaum C."/>
            <person name="Birren B."/>
        </authorList>
    </citation>
    <scope>NUCLEOTIDE SEQUENCE [LARGE SCALE GENOMIC DNA]</scope>
    <source>
        <strain evidence="2">IAC_01/95</strain>
    </source>
</reference>
<sequence>MFSTCNKQNASEHPAGYAYPANFTQILSDKQLDEYLEHFEWEEIGEYGDESTIELWENMLDGLIASTALNSAENDGSLDSEATTEGNFNGDLDRDCRITDEGSMTTNNSDNCLPFTTPRLGTHADPIPVADQQPYPEENDPDFPQEKRLTGIRA</sequence>
<accession>W2M2N5</accession>
<evidence type="ECO:0000313" key="2">
    <source>
        <dbReference type="EMBL" id="ETM30646.1"/>
    </source>
</evidence>
<feature type="region of interest" description="Disordered" evidence="1">
    <location>
        <begin position="72"/>
        <end position="154"/>
    </location>
</feature>
<organism evidence="2">
    <name type="scientific">Phytophthora nicotianae</name>
    <name type="common">Potato buckeye rot agent</name>
    <name type="synonym">Phytophthora parasitica</name>
    <dbReference type="NCBI Taxonomy" id="4792"/>
    <lineage>
        <taxon>Eukaryota</taxon>
        <taxon>Sar</taxon>
        <taxon>Stramenopiles</taxon>
        <taxon>Oomycota</taxon>
        <taxon>Peronosporomycetes</taxon>
        <taxon>Peronosporales</taxon>
        <taxon>Peronosporaceae</taxon>
        <taxon>Phytophthora</taxon>
    </lineage>
</organism>
<dbReference type="AlphaFoldDB" id="W2M2N5"/>
<name>W2M2N5_PHYNI</name>
<protein>
    <submittedName>
        <fullName evidence="2">Uncharacterized protein</fullName>
    </submittedName>
</protein>
<dbReference type="Proteomes" id="UP000054532">
    <property type="component" value="Unassembled WGS sequence"/>
</dbReference>
<gene>
    <name evidence="2" type="ORF">L914_21677</name>
</gene>
<feature type="compositionally biased region" description="Basic and acidic residues" evidence="1">
    <location>
        <begin position="91"/>
        <end position="100"/>
    </location>
</feature>
<evidence type="ECO:0000256" key="1">
    <source>
        <dbReference type="SAM" id="MobiDB-lite"/>
    </source>
</evidence>
<dbReference type="VEuPathDB" id="FungiDB:PPTG_20045"/>
<proteinExistence type="predicted"/>
<feature type="compositionally biased region" description="Polar residues" evidence="1">
    <location>
        <begin position="102"/>
        <end position="111"/>
    </location>
</feature>
<feature type="compositionally biased region" description="Basic and acidic residues" evidence="1">
    <location>
        <begin position="144"/>
        <end position="154"/>
    </location>
</feature>
<dbReference type="EMBL" id="KI696909">
    <property type="protein sequence ID" value="ETM30646.1"/>
    <property type="molecule type" value="Genomic_DNA"/>
</dbReference>